<proteinExistence type="predicted"/>
<dbReference type="AlphaFoldDB" id="A0A5C5SAY4"/>
<reference evidence="3 4" key="1">
    <citation type="submission" date="2019-08" db="EMBL/GenBank/DDBJ databases">
        <authorList>
            <person name="Lei W."/>
        </authorList>
    </citation>
    <scope>NUCLEOTIDE SEQUENCE [LARGE SCALE GENOMIC DNA]</scope>
    <source>
        <strain evidence="3 4">CCUG 66496</strain>
    </source>
</reference>
<name>A0A5C5SAY4_9STRE</name>
<comment type="caution">
    <text evidence="3">The sequence shown here is derived from an EMBL/GenBank/DDBJ whole genome shotgun (WGS) entry which is preliminary data.</text>
</comment>
<feature type="domain" description="Transglycosylase SLT" evidence="2">
    <location>
        <begin position="185"/>
        <end position="231"/>
    </location>
</feature>
<evidence type="ECO:0000313" key="4">
    <source>
        <dbReference type="Proteomes" id="UP000317430"/>
    </source>
</evidence>
<evidence type="ECO:0000313" key="3">
    <source>
        <dbReference type="EMBL" id="TWS97727.1"/>
    </source>
</evidence>
<gene>
    <name evidence="3" type="ORF">FRX57_05175</name>
</gene>
<dbReference type="Pfam" id="PF01464">
    <property type="entry name" value="SLT"/>
    <property type="match status" value="1"/>
</dbReference>
<keyword evidence="4" id="KW-1185">Reference proteome</keyword>
<dbReference type="SUPFAM" id="SSF53955">
    <property type="entry name" value="Lysozyme-like"/>
    <property type="match status" value="1"/>
</dbReference>
<dbReference type="Gene3D" id="1.10.530.10">
    <property type="match status" value="1"/>
</dbReference>
<dbReference type="EMBL" id="VOHL01000003">
    <property type="protein sequence ID" value="TWS97727.1"/>
    <property type="molecule type" value="Genomic_DNA"/>
</dbReference>
<dbReference type="InterPro" id="IPR023346">
    <property type="entry name" value="Lysozyme-like_dom_sf"/>
</dbReference>
<dbReference type="Proteomes" id="UP000317430">
    <property type="component" value="Unassembled WGS sequence"/>
</dbReference>
<evidence type="ECO:0000256" key="1">
    <source>
        <dbReference type="SAM" id="MobiDB-lite"/>
    </source>
</evidence>
<dbReference type="OrthoDB" id="2241791at2"/>
<accession>A0A5C5SAY4</accession>
<dbReference type="InterPro" id="IPR008258">
    <property type="entry name" value="Transglycosylase_SLT_dom_1"/>
</dbReference>
<protein>
    <recommendedName>
        <fullName evidence="2">Transglycosylase SLT domain-containing protein</fullName>
    </recommendedName>
</protein>
<feature type="region of interest" description="Disordered" evidence="1">
    <location>
        <begin position="33"/>
        <end position="79"/>
    </location>
</feature>
<sequence length="256" mass="25303">MTKILGALVLLLALVIGLFGLLTGKNTDQVANSASSAVESSASSTKATSQSSSSSSSKTSKTSTSSTNKKSSKASSSSEISQSASVSSATLEFGGEVVSSEVLTEQASASSVMEGVGGETASVVGEAAVDTAGTAVAVAENSAETLPEPPAGYVYAPNQDLAASYGGYVLANGNSAGVVGSEAAAQMAAATGVPQSTWEYIIARESNGDPNAYNGSGASGLFQTMPGWGSTATVQDQINAAINAYNSQGLAAWGLQ</sequence>
<organism evidence="3 4">
    <name type="scientific">Streptococcus cuniculipharyngis</name>
    <dbReference type="NCBI Taxonomy" id="1562651"/>
    <lineage>
        <taxon>Bacteria</taxon>
        <taxon>Bacillati</taxon>
        <taxon>Bacillota</taxon>
        <taxon>Bacilli</taxon>
        <taxon>Lactobacillales</taxon>
        <taxon>Streptococcaceae</taxon>
        <taxon>Streptococcus</taxon>
    </lineage>
</organism>
<evidence type="ECO:0000259" key="2">
    <source>
        <dbReference type="Pfam" id="PF01464"/>
    </source>
</evidence>